<evidence type="ECO:0000313" key="3">
    <source>
        <dbReference type="Proteomes" id="UP001154114"/>
    </source>
</evidence>
<proteinExistence type="predicted"/>
<organism evidence="2 3">
    <name type="scientific">Chrysodeixis includens</name>
    <name type="common">Soybean looper</name>
    <name type="synonym">Pseudoplusia includens</name>
    <dbReference type="NCBI Taxonomy" id="689277"/>
    <lineage>
        <taxon>Eukaryota</taxon>
        <taxon>Metazoa</taxon>
        <taxon>Ecdysozoa</taxon>
        <taxon>Arthropoda</taxon>
        <taxon>Hexapoda</taxon>
        <taxon>Insecta</taxon>
        <taxon>Pterygota</taxon>
        <taxon>Neoptera</taxon>
        <taxon>Endopterygota</taxon>
        <taxon>Lepidoptera</taxon>
        <taxon>Glossata</taxon>
        <taxon>Ditrysia</taxon>
        <taxon>Noctuoidea</taxon>
        <taxon>Noctuidae</taxon>
        <taxon>Plusiinae</taxon>
        <taxon>Chrysodeixis</taxon>
    </lineage>
</organism>
<dbReference type="Gene3D" id="3.40.525.10">
    <property type="entry name" value="CRAL-TRIO lipid binding domain"/>
    <property type="match status" value="1"/>
</dbReference>
<dbReference type="PRINTS" id="PR00180">
    <property type="entry name" value="CRETINALDHBP"/>
</dbReference>
<sequence>MVVLKDKILEFHPDTLYVARKDVNLDKEERIEEALDILEDWVKKQEHFVKKDFSRDYLERTLITAKGLVERAKVRIDKLCTFKTLMPDLYPSTVPKTDFEGLGKYLYHAHLPTLTKDHYRVYLLNIHSDDFSSSIVNTYYKYLVVISEYLKIHDYNCGFILTLDFRNINLLNLVAKCTPMELRQIVTLMTEGYSMRIKQIHIITPSKMVDALLALFRQVLSSKLAKRMILHKNLDTLYEYVPKNILPAEYDGTERSLKKLNEEYLSELSSDEFVKYFEEMYKANTDESCRQSDKFNEQYVGMPGSFRALSVD</sequence>
<dbReference type="PROSITE" id="PS50191">
    <property type="entry name" value="CRAL_TRIO"/>
    <property type="match status" value="1"/>
</dbReference>
<name>A0A9P0BTG4_CHRIL</name>
<gene>
    <name evidence="2" type="ORF">CINC_LOCUS6524</name>
</gene>
<dbReference type="AlphaFoldDB" id="A0A9P0BTG4"/>
<dbReference type="SUPFAM" id="SSF52087">
    <property type="entry name" value="CRAL/TRIO domain"/>
    <property type="match status" value="1"/>
</dbReference>
<protein>
    <recommendedName>
        <fullName evidence="1">CRAL-TRIO domain-containing protein</fullName>
    </recommendedName>
</protein>
<dbReference type="Proteomes" id="UP001154114">
    <property type="component" value="Chromosome 21"/>
</dbReference>
<dbReference type="InterPro" id="IPR001251">
    <property type="entry name" value="CRAL-TRIO_dom"/>
</dbReference>
<evidence type="ECO:0000259" key="1">
    <source>
        <dbReference type="PROSITE" id="PS50191"/>
    </source>
</evidence>
<dbReference type="OrthoDB" id="6575879at2759"/>
<keyword evidence="3" id="KW-1185">Reference proteome</keyword>
<dbReference type="GO" id="GO:1902936">
    <property type="term" value="F:phosphatidylinositol bisphosphate binding"/>
    <property type="evidence" value="ECO:0007669"/>
    <property type="project" value="TreeGrafter"/>
</dbReference>
<reference evidence="2" key="1">
    <citation type="submission" date="2021-12" db="EMBL/GenBank/DDBJ databases">
        <authorList>
            <person name="King R."/>
        </authorList>
    </citation>
    <scope>NUCLEOTIDE SEQUENCE</scope>
</reference>
<evidence type="ECO:0000313" key="2">
    <source>
        <dbReference type="EMBL" id="CAH0595083.1"/>
    </source>
</evidence>
<accession>A0A9P0BTG4</accession>
<dbReference type="PANTHER" id="PTHR10174:SF222">
    <property type="entry name" value="GH10083P-RELATED"/>
    <property type="match status" value="1"/>
</dbReference>
<dbReference type="PANTHER" id="PTHR10174">
    <property type="entry name" value="ALPHA-TOCOPHEROL TRANSFER PROTEIN-RELATED"/>
    <property type="match status" value="1"/>
</dbReference>
<dbReference type="GO" id="GO:0016020">
    <property type="term" value="C:membrane"/>
    <property type="evidence" value="ECO:0007669"/>
    <property type="project" value="TreeGrafter"/>
</dbReference>
<dbReference type="InterPro" id="IPR036865">
    <property type="entry name" value="CRAL-TRIO_dom_sf"/>
</dbReference>
<feature type="domain" description="CRAL-TRIO" evidence="1">
    <location>
        <begin position="95"/>
        <end position="258"/>
    </location>
</feature>
<dbReference type="EMBL" id="LR824024">
    <property type="protein sequence ID" value="CAH0595083.1"/>
    <property type="molecule type" value="Genomic_DNA"/>
</dbReference>
<dbReference type="CDD" id="cd00170">
    <property type="entry name" value="SEC14"/>
    <property type="match status" value="1"/>
</dbReference>
<dbReference type="SMART" id="SM00516">
    <property type="entry name" value="SEC14"/>
    <property type="match status" value="1"/>
</dbReference>
<dbReference type="Pfam" id="PF00650">
    <property type="entry name" value="CRAL_TRIO"/>
    <property type="match status" value="1"/>
</dbReference>